<dbReference type="OrthoDB" id="195008at2157"/>
<evidence type="ECO:0000313" key="2">
    <source>
        <dbReference type="Proteomes" id="UP000002487"/>
    </source>
</evidence>
<gene>
    <name evidence="1" type="ordered locus">MA_3762</name>
</gene>
<dbReference type="KEGG" id="mac:MA_3762"/>
<dbReference type="HOGENOM" id="CLU_2475966_0_0_2"/>
<dbReference type="EMBL" id="AE010299">
    <property type="protein sequence ID" value="AAM07115.1"/>
    <property type="molecule type" value="Genomic_DNA"/>
</dbReference>
<accession>Q8TJM0</accession>
<dbReference type="EnsemblBacteria" id="AAM07115">
    <property type="protein sequence ID" value="AAM07115"/>
    <property type="gene ID" value="MA_3762"/>
</dbReference>
<evidence type="ECO:0000313" key="1">
    <source>
        <dbReference type="EMBL" id="AAM07115.1"/>
    </source>
</evidence>
<evidence type="ECO:0008006" key="3">
    <source>
        <dbReference type="Google" id="ProtNLM"/>
    </source>
</evidence>
<sequence>MILFEIKEKPEKIKKTLKSLFDFKRDIGVKIFLIPNRTTWRRSKKAKEFYQNNKQWLKILFFPPAAPDRNPKEFCRKTTREKITSIK</sequence>
<dbReference type="AlphaFoldDB" id="Q8TJM0"/>
<organism evidence="1 2">
    <name type="scientific">Methanosarcina acetivorans (strain ATCC 35395 / DSM 2834 / JCM 12185 / C2A)</name>
    <dbReference type="NCBI Taxonomy" id="188937"/>
    <lineage>
        <taxon>Archaea</taxon>
        <taxon>Methanobacteriati</taxon>
        <taxon>Methanobacteriota</taxon>
        <taxon>Stenosarchaea group</taxon>
        <taxon>Methanomicrobia</taxon>
        <taxon>Methanosarcinales</taxon>
        <taxon>Methanosarcinaceae</taxon>
        <taxon>Methanosarcina</taxon>
    </lineage>
</organism>
<dbReference type="Proteomes" id="UP000002487">
    <property type="component" value="Chromosome"/>
</dbReference>
<dbReference type="InParanoid" id="Q8TJM0"/>
<name>Q8TJM0_METAC</name>
<reference evidence="1 2" key="1">
    <citation type="journal article" date="2002" name="Genome Res.">
        <title>The genome of Methanosarcina acetivorans reveals extensive metabolic and physiological diversity.</title>
        <authorList>
            <person name="Galagan J.E."/>
            <person name="Nusbaum C."/>
            <person name="Roy A."/>
            <person name="Endrizzi M.G."/>
            <person name="Macdonald P."/>
            <person name="FitzHugh W."/>
            <person name="Calvo S."/>
            <person name="Engels R."/>
            <person name="Smirnov S."/>
            <person name="Atnoor D."/>
            <person name="Brown A."/>
            <person name="Allen N."/>
            <person name="Naylor J."/>
            <person name="Stange-Thomann N."/>
            <person name="DeArellano K."/>
            <person name="Johnson R."/>
            <person name="Linton L."/>
            <person name="McEwan P."/>
            <person name="McKernan K."/>
            <person name="Talamas J."/>
            <person name="Tirrell A."/>
            <person name="Ye W."/>
            <person name="Zimmer A."/>
            <person name="Barber R.D."/>
            <person name="Cann I."/>
            <person name="Graham D.E."/>
            <person name="Grahame D.A."/>
            <person name="Guss A."/>
            <person name="Hedderich R."/>
            <person name="Ingram-Smith C."/>
            <person name="Kuettner C.H."/>
            <person name="Krzycki J.A."/>
            <person name="Leigh J.A."/>
            <person name="Li W."/>
            <person name="Liu J."/>
            <person name="Mukhopadhyay B."/>
            <person name="Reeve J.N."/>
            <person name="Smith K."/>
            <person name="Springer T.A."/>
            <person name="Umayam L.A."/>
            <person name="White O."/>
            <person name="White R.H."/>
            <person name="de Macario E.C."/>
            <person name="Ferry J.G."/>
            <person name="Jarrell K.F."/>
            <person name="Jing H."/>
            <person name="Macario A.J.L."/>
            <person name="Paulsen I."/>
            <person name="Pritchett M."/>
            <person name="Sowers K.R."/>
            <person name="Swanson R.V."/>
            <person name="Zinder S.H."/>
            <person name="Lander E."/>
            <person name="Metcalf W.W."/>
            <person name="Birren B."/>
        </authorList>
    </citation>
    <scope>NUCLEOTIDE SEQUENCE [LARGE SCALE GENOMIC DNA]</scope>
    <source>
        <strain evidence="2">ATCC 35395 / DSM 2834 / JCM 12185 / C2A</strain>
    </source>
</reference>
<keyword evidence="2" id="KW-1185">Reference proteome</keyword>
<protein>
    <recommendedName>
        <fullName evidence="3">Tc1-like transposase DDE domain-containing protein</fullName>
    </recommendedName>
</protein>
<proteinExistence type="predicted"/>